<dbReference type="EMBL" id="GL376619">
    <property type="status" value="NOT_ANNOTATED_CDS"/>
    <property type="molecule type" value="Genomic_DNA"/>
</dbReference>
<evidence type="ECO:0008006" key="5">
    <source>
        <dbReference type="Google" id="ProtNLM"/>
    </source>
</evidence>
<dbReference type="InParanoid" id="K3WT96"/>
<evidence type="ECO:0000313" key="3">
    <source>
        <dbReference type="EnsemblProtists" id="PYU1_T008190"/>
    </source>
</evidence>
<dbReference type="EnsemblProtists" id="PYU1_T008190">
    <property type="protein sequence ID" value="PYU1_T008190"/>
    <property type="gene ID" value="PYU1_G008174"/>
</dbReference>
<reference evidence="4" key="1">
    <citation type="journal article" date="2010" name="Genome Biol.">
        <title>Genome sequence of the necrotrophic plant pathogen Pythium ultimum reveals original pathogenicity mechanisms and effector repertoire.</title>
        <authorList>
            <person name="Levesque C.A."/>
            <person name="Brouwer H."/>
            <person name="Cano L."/>
            <person name="Hamilton J.P."/>
            <person name="Holt C."/>
            <person name="Huitema E."/>
            <person name="Raffaele S."/>
            <person name="Robideau G.P."/>
            <person name="Thines M."/>
            <person name="Win J."/>
            <person name="Zerillo M.M."/>
            <person name="Beakes G.W."/>
            <person name="Boore J.L."/>
            <person name="Busam D."/>
            <person name="Dumas B."/>
            <person name="Ferriera S."/>
            <person name="Fuerstenberg S.I."/>
            <person name="Gachon C.M."/>
            <person name="Gaulin E."/>
            <person name="Govers F."/>
            <person name="Grenville-Briggs L."/>
            <person name="Horner N."/>
            <person name="Hostetler J."/>
            <person name="Jiang R.H."/>
            <person name="Johnson J."/>
            <person name="Krajaejun T."/>
            <person name="Lin H."/>
            <person name="Meijer H.J."/>
            <person name="Moore B."/>
            <person name="Morris P."/>
            <person name="Phuntmart V."/>
            <person name="Puiu D."/>
            <person name="Shetty J."/>
            <person name="Stajich J.E."/>
            <person name="Tripathy S."/>
            <person name="Wawra S."/>
            <person name="van West P."/>
            <person name="Whitty B.R."/>
            <person name="Coutinho P.M."/>
            <person name="Henrissat B."/>
            <person name="Martin F."/>
            <person name="Thomas P.D."/>
            <person name="Tyler B.M."/>
            <person name="De Vries R.P."/>
            <person name="Kamoun S."/>
            <person name="Yandell M."/>
            <person name="Tisserat N."/>
            <person name="Buell C.R."/>
        </authorList>
    </citation>
    <scope>NUCLEOTIDE SEQUENCE</scope>
    <source>
        <strain evidence="4">DAOM:BR144</strain>
    </source>
</reference>
<keyword evidence="1" id="KW-0175">Coiled coil</keyword>
<dbReference type="AlphaFoldDB" id="K3WT96"/>
<feature type="compositionally biased region" description="Basic and acidic residues" evidence="2">
    <location>
        <begin position="700"/>
        <end position="714"/>
    </location>
</feature>
<name>K3WT96_GLOUD</name>
<protein>
    <recommendedName>
        <fullName evidence="5">PX domain-containing protein</fullName>
    </recommendedName>
</protein>
<feature type="coiled-coil region" evidence="1">
    <location>
        <begin position="449"/>
        <end position="504"/>
    </location>
</feature>
<proteinExistence type="predicted"/>
<evidence type="ECO:0000256" key="1">
    <source>
        <dbReference type="SAM" id="Coils"/>
    </source>
</evidence>
<dbReference type="VEuPathDB" id="FungiDB:PYU1_G008174"/>
<sequence length="714" mass="79665">MELCDDSAGATRIGECGNVRVVVRPLADDDVAYVDVRIGASVMFDVILHFGDGDEDDARFVHIQRCLHDFVQLEHNLHREHGGNKSDLETLPTVVEGIRAYVAQKKKQREQQQCSEVNKSLLYPAHLVEPRFAWQLETYLASLITHKSANVRVSQALQRFLHGDIADRVTLGGDVAQERHRERYAHLVETLLATDDARANDVGDERVASGCSVEHTVPVQCVDAGDGDEASTYLVLWKFASRGDRVMFAARFVQENASLCSVDEADAADPYSAVDPYQSTIDAWGESISSRRDSNEDDDDEVVLSIQDGPLSQFMVQYRTQYAFSGDEAATPQEFVYGHFVATSPGALSLEWSNEDSSSVLSKPLAFHVHVVPLAQAGNTGKELIEVFDRKRGAQGQDGGEDESSWVPRLIVRSTMKSLDDVVFASSDDKQMSMPVIENSMHHHQSSFTNETETQMQRLREEKHFHEQRAAELEERVSHLEEALHEAKKELKKAQDDIEISGEIYKASLETIAQLEMHKPVASLSTQEEKAESVVMTDVGDCPRGLNGAFDAKEYQRVVDLCTTFQEQCLWRSIEVAESEKRNLSLDAKLTQVTRENAELVAQVEARNALVIDLRTQNQTLKAHKSLLVQEVKKLQPFSQINVAALVQDAQEARMMQRSLQAQLNAASMRIDPASLSPVPAETTLKDEEEESEPGFVVIESKDHSNDDKTMARS</sequence>
<dbReference type="HOGENOM" id="CLU_010799_1_0_1"/>
<dbReference type="OMA" id="CAVEHRV"/>
<accession>K3WT96</accession>
<dbReference type="STRING" id="431595.K3WT96"/>
<reference evidence="3" key="3">
    <citation type="submission" date="2015-02" db="UniProtKB">
        <authorList>
            <consortium name="EnsemblProtists"/>
        </authorList>
    </citation>
    <scope>IDENTIFICATION</scope>
    <source>
        <strain evidence="3">DAOM BR144</strain>
    </source>
</reference>
<reference evidence="4" key="2">
    <citation type="submission" date="2010-04" db="EMBL/GenBank/DDBJ databases">
        <authorList>
            <person name="Buell R."/>
            <person name="Hamilton J."/>
            <person name="Hostetler J."/>
        </authorList>
    </citation>
    <scope>NUCLEOTIDE SEQUENCE [LARGE SCALE GENOMIC DNA]</scope>
    <source>
        <strain evidence="4">DAOM:BR144</strain>
    </source>
</reference>
<dbReference type="eggNOG" id="ENOG502RXT3">
    <property type="taxonomic scope" value="Eukaryota"/>
</dbReference>
<keyword evidence="4" id="KW-1185">Reference proteome</keyword>
<organism evidence="3 4">
    <name type="scientific">Globisporangium ultimum (strain ATCC 200006 / CBS 805.95 / DAOM BR144)</name>
    <name type="common">Pythium ultimum</name>
    <dbReference type="NCBI Taxonomy" id="431595"/>
    <lineage>
        <taxon>Eukaryota</taxon>
        <taxon>Sar</taxon>
        <taxon>Stramenopiles</taxon>
        <taxon>Oomycota</taxon>
        <taxon>Peronosporomycetes</taxon>
        <taxon>Pythiales</taxon>
        <taxon>Pythiaceae</taxon>
        <taxon>Globisporangium</taxon>
    </lineage>
</organism>
<dbReference type="Proteomes" id="UP000019132">
    <property type="component" value="Unassembled WGS sequence"/>
</dbReference>
<evidence type="ECO:0000313" key="4">
    <source>
        <dbReference type="Proteomes" id="UP000019132"/>
    </source>
</evidence>
<evidence type="ECO:0000256" key="2">
    <source>
        <dbReference type="SAM" id="MobiDB-lite"/>
    </source>
</evidence>
<feature type="region of interest" description="Disordered" evidence="2">
    <location>
        <begin position="675"/>
        <end position="714"/>
    </location>
</feature>